<feature type="compositionally biased region" description="Basic residues" evidence="1">
    <location>
        <begin position="135"/>
        <end position="151"/>
    </location>
</feature>
<protein>
    <submittedName>
        <fullName evidence="2">Uncharacterized protein</fullName>
    </submittedName>
</protein>
<comment type="caution">
    <text evidence="2">The sequence shown here is derived from an EMBL/GenBank/DDBJ whole genome shotgun (WGS) entry which is preliminary data.</text>
</comment>
<feature type="region of interest" description="Disordered" evidence="1">
    <location>
        <begin position="1"/>
        <end position="30"/>
    </location>
</feature>
<accession>G3Y997</accession>
<organism evidence="2 3">
    <name type="scientific">Aspergillus niger (strain ATCC 1015 / CBS 113.46 / FGSC A1144 / LSHB Ac4 / NCTC 3858a / NRRL 328 / USDA 3528.7)</name>
    <dbReference type="NCBI Taxonomy" id="380704"/>
    <lineage>
        <taxon>Eukaryota</taxon>
        <taxon>Fungi</taxon>
        <taxon>Dikarya</taxon>
        <taxon>Ascomycota</taxon>
        <taxon>Pezizomycotina</taxon>
        <taxon>Eurotiomycetes</taxon>
        <taxon>Eurotiomycetidae</taxon>
        <taxon>Eurotiales</taxon>
        <taxon>Aspergillaceae</taxon>
        <taxon>Aspergillus</taxon>
        <taxon>Aspergillus subgen. Circumdati</taxon>
    </lineage>
</organism>
<sequence length="189" mass="20562">MRDNRLGGERSETNLEKQEDAPGVGRPLKGWRELRGECPAELVPGNPLGLGGIPAGKSLVPYQYLLLSTGLARGNLEGGSRGGERRRGGPQDAQYQYRYRQEGQKSRCNGLAASTQSGNLLDAHPRSSMAEKWGRGGKKKKREKKKGKKGKKEGLGKTQPAINGQIPLPLPTNLAFLPPLLGPSHHFFF</sequence>
<gene>
    <name evidence="2" type="ORF">ASPNIDRAFT_45433</name>
</gene>
<feature type="region of interest" description="Disordered" evidence="1">
    <location>
        <begin position="115"/>
        <end position="166"/>
    </location>
</feature>
<evidence type="ECO:0000313" key="3">
    <source>
        <dbReference type="Proteomes" id="UP000009038"/>
    </source>
</evidence>
<dbReference type="AlphaFoldDB" id="G3Y997"/>
<name>G3Y997_ASPNA</name>
<dbReference type="HOGENOM" id="CLU_1434147_0_0_1"/>
<evidence type="ECO:0000256" key="1">
    <source>
        <dbReference type="SAM" id="MobiDB-lite"/>
    </source>
</evidence>
<proteinExistence type="predicted"/>
<dbReference type="Proteomes" id="UP000009038">
    <property type="component" value="Unassembled WGS sequence"/>
</dbReference>
<feature type="compositionally biased region" description="Basic and acidic residues" evidence="1">
    <location>
        <begin position="1"/>
        <end position="20"/>
    </location>
</feature>
<dbReference type="EMBL" id="ACJE01000016">
    <property type="protein sequence ID" value="EHA20705.1"/>
    <property type="molecule type" value="Genomic_DNA"/>
</dbReference>
<evidence type="ECO:0000313" key="2">
    <source>
        <dbReference type="EMBL" id="EHA20705.1"/>
    </source>
</evidence>
<reference evidence="2 3" key="1">
    <citation type="journal article" date="2011" name="Genome Res.">
        <title>Comparative genomics of citric-acid-producing Aspergillus niger ATCC 1015 versus enzyme-producing CBS 513.88.</title>
        <authorList>
            <person name="Andersen M.R."/>
            <person name="Salazar M.P."/>
            <person name="Schaap P.J."/>
            <person name="van de Vondervoort P.J."/>
            <person name="Culley D."/>
            <person name="Thykaer J."/>
            <person name="Frisvad J.C."/>
            <person name="Nielsen K.F."/>
            <person name="Albang R."/>
            <person name="Albermann K."/>
            <person name="Berka R.M."/>
            <person name="Braus G.H."/>
            <person name="Braus-Stromeyer S.A."/>
            <person name="Corrochano L.M."/>
            <person name="Dai Z."/>
            <person name="van Dijck P.W."/>
            <person name="Hofmann G."/>
            <person name="Lasure L.L."/>
            <person name="Magnuson J.K."/>
            <person name="Menke H."/>
            <person name="Meijer M."/>
            <person name="Meijer S.L."/>
            <person name="Nielsen J.B."/>
            <person name="Nielsen M.L."/>
            <person name="van Ooyen A.J."/>
            <person name="Pel H.J."/>
            <person name="Poulsen L."/>
            <person name="Samson R.A."/>
            <person name="Stam H."/>
            <person name="Tsang A."/>
            <person name="van den Brink J.M."/>
            <person name="Atkins A."/>
            <person name="Aerts A."/>
            <person name="Shapiro H."/>
            <person name="Pangilinan J."/>
            <person name="Salamov A."/>
            <person name="Lou Y."/>
            <person name="Lindquist E."/>
            <person name="Lucas S."/>
            <person name="Grimwood J."/>
            <person name="Grigoriev I.V."/>
            <person name="Kubicek C.P."/>
            <person name="Martinez D."/>
            <person name="van Peij N.N."/>
            <person name="Roubos J.A."/>
            <person name="Nielsen J."/>
            <person name="Baker S.E."/>
        </authorList>
    </citation>
    <scope>NUCLEOTIDE SEQUENCE [LARGE SCALE GENOMIC DNA]</scope>
    <source>
        <strain evidence="3">ATCC 1015 / CBS 113.46 / FGSC A1144 / LSHB Ac4 / NCTC 3858a / NRRL 328 / USDA 3528.7</strain>
    </source>
</reference>
<dbReference type="VEuPathDB" id="FungiDB:ASPNIDRAFT2_45433"/>